<organism evidence="2 3">
    <name type="scientific">Rhizodiscina lignyota</name>
    <dbReference type="NCBI Taxonomy" id="1504668"/>
    <lineage>
        <taxon>Eukaryota</taxon>
        <taxon>Fungi</taxon>
        <taxon>Dikarya</taxon>
        <taxon>Ascomycota</taxon>
        <taxon>Pezizomycotina</taxon>
        <taxon>Dothideomycetes</taxon>
        <taxon>Pleosporomycetidae</taxon>
        <taxon>Aulographales</taxon>
        <taxon>Rhizodiscinaceae</taxon>
        <taxon>Rhizodiscina</taxon>
    </lineage>
</organism>
<evidence type="ECO:0000256" key="1">
    <source>
        <dbReference type="SAM" id="SignalP"/>
    </source>
</evidence>
<reference evidence="2" key="1">
    <citation type="journal article" date="2020" name="Stud. Mycol.">
        <title>101 Dothideomycetes genomes: a test case for predicting lifestyles and emergence of pathogens.</title>
        <authorList>
            <person name="Haridas S."/>
            <person name="Albert R."/>
            <person name="Binder M."/>
            <person name="Bloem J."/>
            <person name="Labutti K."/>
            <person name="Salamov A."/>
            <person name="Andreopoulos B."/>
            <person name="Baker S."/>
            <person name="Barry K."/>
            <person name="Bills G."/>
            <person name="Bluhm B."/>
            <person name="Cannon C."/>
            <person name="Castanera R."/>
            <person name="Culley D."/>
            <person name="Daum C."/>
            <person name="Ezra D."/>
            <person name="Gonzalez J."/>
            <person name="Henrissat B."/>
            <person name="Kuo A."/>
            <person name="Liang C."/>
            <person name="Lipzen A."/>
            <person name="Lutzoni F."/>
            <person name="Magnuson J."/>
            <person name="Mondo S."/>
            <person name="Nolan M."/>
            <person name="Ohm R."/>
            <person name="Pangilinan J."/>
            <person name="Park H.-J."/>
            <person name="Ramirez L."/>
            <person name="Alfaro M."/>
            <person name="Sun H."/>
            <person name="Tritt A."/>
            <person name="Yoshinaga Y."/>
            <person name="Zwiers L.-H."/>
            <person name="Turgeon B."/>
            <person name="Goodwin S."/>
            <person name="Spatafora J."/>
            <person name="Crous P."/>
            <person name="Grigoriev I."/>
        </authorList>
    </citation>
    <scope>NUCLEOTIDE SEQUENCE</scope>
    <source>
        <strain evidence="2">CBS 133067</strain>
    </source>
</reference>
<dbReference type="AlphaFoldDB" id="A0A9P4M9M9"/>
<name>A0A9P4M9M9_9PEZI</name>
<dbReference type="OrthoDB" id="2588159at2759"/>
<evidence type="ECO:0000313" key="2">
    <source>
        <dbReference type="EMBL" id="KAF2097944.1"/>
    </source>
</evidence>
<dbReference type="PANTHER" id="PTHR36848">
    <property type="entry name" value="DNA-BINDING PROTEIN (PUTATIVE SECRETED PROTEIN)-RELATED"/>
    <property type="match status" value="1"/>
</dbReference>
<dbReference type="Proteomes" id="UP000799772">
    <property type="component" value="Unassembled WGS sequence"/>
</dbReference>
<gene>
    <name evidence="2" type="ORF">NA57DRAFT_66461</name>
</gene>
<feature type="signal peptide" evidence="1">
    <location>
        <begin position="1"/>
        <end position="20"/>
    </location>
</feature>
<dbReference type="PANTHER" id="PTHR36848:SF2">
    <property type="entry name" value="SECRETED PROTEIN"/>
    <property type="match status" value="1"/>
</dbReference>
<sequence>MANLLTRLVLISSLFVVSLAIGTDDQVNAPIDFGTFQNPSKNVRPRFRYWVPDASVNLSTIAEDIARAGKAGAGGVELLGYYFYGEEPGDARYSPVLTDWTKYGWGSPAWKSLTDVALGAVKQNDLVMDFSLGPNQGAGVPAPVDADSVQYNLLPFNMSIPLNGSFDGTLPGWGSGKLVAALTGLVTESGLASSRDPSLPNDIIVNRTQITLSNASLKDITSDVDSSGKVSFTPSANTHGLEYILFAFYQVHTEYREQETPLELTQFSPQSPVTSYRENGSWVVDHFSKLGAEAVIGFWDKYLLGGDTKELIAQVGNYGWEDSQEFGSAVYIFWTAQLPTHFQQYRGYSLLKYLPTLFHNNNGFGGAASPTWYITDETDGGESHVADYRQSLHELNKMYLDALREWTNSLGVQLSTQVGYNLPADMEAQIPNVNAPECESLDFSSNVDAYRQFAGPANLAGKRVISSECGANAGQAYRLTIPHLLWDVKRSFAGSVNAFVFHGLPYSGYYPNTTWPGFTTFDYSYSDMHGRHQPAWDFYPDFMDYVGRSMYIIQSGVPKMDIAFWLKVTNWAAHQIFSEYAPNDLQAAGYSYEYISPDNFALPEAYVKDKVFAPNRQAFKALIVRANESLTVDGASKLYEYAQEGLAILFPGGMPTRFLGANETGARYVNQTMQKIKSFGNARIVPEDNLAETLASLGIHPRASVKANATWYTYWREDDKANKDYIYIYNDAVNNTIGEGYSTGEVTFATTGQPYHYDAWTGDITAILDYQESKEGITIPLTLAGNQTTIIGFHRAEPTKTKPTKTFPSGAWILPGKGSKPPTAKYACGSSSAPFSLEDWTLVVESWGAPANLYDIATDAVRTNHTYHIHGLTSWRNTTDELRNVSGRGYYSTSFSWPPHSSSRAPDGAILDIGAIVHTARARINGHTLPPLDVTRAQADIGDFLHHGKNDVEIIVSTPLGNALRPLWDQIHTSGKAPPGARGNMSIDAPLEGDYGLILPVVVTPYYSENL</sequence>
<dbReference type="InterPro" id="IPR053161">
    <property type="entry name" value="Ulvan_degrading_GH"/>
</dbReference>
<comment type="caution">
    <text evidence="2">The sequence shown here is derived from an EMBL/GenBank/DDBJ whole genome shotgun (WGS) entry which is preliminary data.</text>
</comment>
<keyword evidence="1" id="KW-0732">Signal</keyword>
<accession>A0A9P4M9M9</accession>
<feature type="chain" id="PRO_5040482175" evidence="1">
    <location>
        <begin position="21"/>
        <end position="1011"/>
    </location>
</feature>
<proteinExistence type="predicted"/>
<dbReference type="EMBL" id="ML978127">
    <property type="protein sequence ID" value="KAF2097944.1"/>
    <property type="molecule type" value="Genomic_DNA"/>
</dbReference>
<dbReference type="InterPro" id="IPR008979">
    <property type="entry name" value="Galactose-bd-like_sf"/>
</dbReference>
<dbReference type="Pfam" id="PF17132">
    <property type="entry name" value="Glyco_hydro_106"/>
    <property type="match status" value="1"/>
</dbReference>
<protein>
    <submittedName>
        <fullName evidence="2">Secreted protein</fullName>
    </submittedName>
</protein>
<dbReference type="SUPFAM" id="SSF49785">
    <property type="entry name" value="Galactose-binding domain-like"/>
    <property type="match status" value="1"/>
</dbReference>
<keyword evidence="3" id="KW-1185">Reference proteome</keyword>
<evidence type="ECO:0000313" key="3">
    <source>
        <dbReference type="Proteomes" id="UP000799772"/>
    </source>
</evidence>
<dbReference type="Gene3D" id="2.60.120.260">
    <property type="entry name" value="Galactose-binding domain-like"/>
    <property type="match status" value="1"/>
</dbReference>